<comment type="similarity">
    <text evidence="2">Belongs to the replication factor A protein 3 family.</text>
</comment>
<protein>
    <submittedName>
        <fullName evidence="4">Replication factor A protein 3</fullName>
    </submittedName>
</protein>
<dbReference type="GO" id="GO:0006284">
    <property type="term" value="P:base-excision repair"/>
    <property type="evidence" value="ECO:0007669"/>
    <property type="project" value="TreeGrafter"/>
</dbReference>
<name>A0A4S8MUT3_DENBC</name>
<dbReference type="GO" id="GO:0000724">
    <property type="term" value="P:double-strand break repair via homologous recombination"/>
    <property type="evidence" value="ECO:0007669"/>
    <property type="project" value="TreeGrafter"/>
</dbReference>
<dbReference type="GO" id="GO:0006260">
    <property type="term" value="P:DNA replication"/>
    <property type="evidence" value="ECO:0007669"/>
    <property type="project" value="InterPro"/>
</dbReference>
<dbReference type="InterPro" id="IPR012340">
    <property type="entry name" value="NA-bd_OB-fold"/>
</dbReference>
<dbReference type="GO" id="GO:0006289">
    <property type="term" value="P:nucleotide-excision repair"/>
    <property type="evidence" value="ECO:0007669"/>
    <property type="project" value="TreeGrafter"/>
</dbReference>
<dbReference type="PANTHER" id="PTHR15114">
    <property type="entry name" value="REPLICATION PROTEIN A3"/>
    <property type="match status" value="1"/>
</dbReference>
<dbReference type="GO" id="GO:0003697">
    <property type="term" value="F:single-stranded DNA binding"/>
    <property type="evidence" value="ECO:0007669"/>
    <property type="project" value="TreeGrafter"/>
</dbReference>
<sequence>MSEDNISPRVNSSLMPKFVGQHVRLACKVLSTTDTTAKVLCSDGGEVVVKFTGGDSGISATYVEIIGKVVDPSTIQKACCINLGPELDMQLVDKTIQLIHEPKYFKNIFS</sequence>
<gene>
    <name evidence="4" type="ORF">K435DRAFT_644303</name>
</gene>
<evidence type="ECO:0000256" key="3">
    <source>
        <dbReference type="ARBA" id="ARBA00023242"/>
    </source>
</evidence>
<dbReference type="PANTHER" id="PTHR15114:SF1">
    <property type="entry name" value="REPLICATION PROTEIN A 14 KDA SUBUNIT"/>
    <property type="match status" value="1"/>
</dbReference>
<evidence type="ECO:0000313" key="4">
    <source>
        <dbReference type="EMBL" id="THV06855.1"/>
    </source>
</evidence>
<evidence type="ECO:0000256" key="2">
    <source>
        <dbReference type="ARBA" id="ARBA00009761"/>
    </source>
</evidence>
<dbReference type="SUPFAM" id="SSF50249">
    <property type="entry name" value="Nucleic acid-binding proteins"/>
    <property type="match status" value="1"/>
</dbReference>
<dbReference type="InterPro" id="IPR013970">
    <property type="entry name" value="Rfa2"/>
</dbReference>
<keyword evidence="5" id="KW-1185">Reference proteome</keyword>
<dbReference type="Gene3D" id="2.40.50.140">
    <property type="entry name" value="Nucleic acid-binding proteins"/>
    <property type="match status" value="1"/>
</dbReference>
<evidence type="ECO:0000256" key="1">
    <source>
        <dbReference type="ARBA" id="ARBA00004123"/>
    </source>
</evidence>
<dbReference type="Pfam" id="PF08661">
    <property type="entry name" value="Rep_fac-A_3"/>
    <property type="match status" value="1"/>
</dbReference>
<organism evidence="4 5">
    <name type="scientific">Dendrothele bispora (strain CBS 962.96)</name>
    <dbReference type="NCBI Taxonomy" id="1314807"/>
    <lineage>
        <taxon>Eukaryota</taxon>
        <taxon>Fungi</taxon>
        <taxon>Dikarya</taxon>
        <taxon>Basidiomycota</taxon>
        <taxon>Agaricomycotina</taxon>
        <taxon>Agaricomycetes</taxon>
        <taxon>Agaricomycetidae</taxon>
        <taxon>Agaricales</taxon>
        <taxon>Agaricales incertae sedis</taxon>
        <taxon>Dendrothele</taxon>
    </lineage>
</organism>
<proteinExistence type="inferred from homology"/>
<dbReference type="GO" id="GO:0005662">
    <property type="term" value="C:DNA replication factor A complex"/>
    <property type="evidence" value="ECO:0007669"/>
    <property type="project" value="TreeGrafter"/>
</dbReference>
<keyword evidence="3" id="KW-0539">Nucleus</keyword>
<comment type="subcellular location">
    <subcellularLocation>
        <location evidence="1">Nucleus</location>
    </subcellularLocation>
</comment>
<dbReference type="GO" id="GO:0006298">
    <property type="term" value="P:mismatch repair"/>
    <property type="evidence" value="ECO:0007669"/>
    <property type="project" value="TreeGrafter"/>
</dbReference>
<accession>A0A4S8MUT3</accession>
<dbReference type="OrthoDB" id="188186at2759"/>
<dbReference type="EMBL" id="ML179040">
    <property type="protein sequence ID" value="THV06855.1"/>
    <property type="molecule type" value="Genomic_DNA"/>
</dbReference>
<dbReference type="GO" id="GO:0035861">
    <property type="term" value="C:site of double-strand break"/>
    <property type="evidence" value="ECO:0007669"/>
    <property type="project" value="TreeGrafter"/>
</dbReference>
<reference evidence="4 5" key="1">
    <citation type="journal article" date="2019" name="Nat. Ecol. Evol.">
        <title>Megaphylogeny resolves global patterns of mushroom evolution.</title>
        <authorList>
            <person name="Varga T."/>
            <person name="Krizsan K."/>
            <person name="Foldi C."/>
            <person name="Dima B."/>
            <person name="Sanchez-Garcia M."/>
            <person name="Sanchez-Ramirez S."/>
            <person name="Szollosi G.J."/>
            <person name="Szarkandi J.G."/>
            <person name="Papp V."/>
            <person name="Albert L."/>
            <person name="Andreopoulos W."/>
            <person name="Angelini C."/>
            <person name="Antonin V."/>
            <person name="Barry K.W."/>
            <person name="Bougher N.L."/>
            <person name="Buchanan P."/>
            <person name="Buyck B."/>
            <person name="Bense V."/>
            <person name="Catcheside P."/>
            <person name="Chovatia M."/>
            <person name="Cooper J."/>
            <person name="Damon W."/>
            <person name="Desjardin D."/>
            <person name="Finy P."/>
            <person name="Geml J."/>
            <person name="Haridas S."/>
            <person name="Hughes K."/>
            <person name="Justo A."/>
            <person name="Karasinski D."/>
            <person name="Kautmanova I."/>
            <person name="Kiss B."/>
            <person name="Kocsube S."/>
            <person name="Kotiranta H."/>
            <person name="LaButti K.M."/>
            <person name="Lechner B.E."/>
            <person name="Liimatainen K."/>
            <person name="Lipzen A."/>
            <person name="Lukacs Z."/>
            <person name="Mihaltcheva S."/>
            <person name="Morgado L.N."/>
            <person name="Niskanen T."/>
            <person name="Noordeloos M.E."/>
            <person name="Ohm R.A."/>
            <person name="Ortiz-Santana B."/>
            <person name="Ovrebo C."/>
            <person name="Racz N."/>
            <person name="Riley R."/>
            <person name="Savchenko A."/>
            <person name="Shiryaev A."/>
            <person name="Soop K."/>
            <person name="Spirin V."/>
            <person name="Szebenyi C."/>
            <person name="Tomsovsky M."/>
            <person name="Tulloss R.E."/>
            <person name="Uehling J."/>
            <person name="Grigoriev I.V."/>
            <person name="Vagvolgyi C."/>
            <person name="Papp T."/>
            <person name="Martin F.M."/>
            <person name="Miettinen O."/>
            <person name="Hibbett D.S."/>
            <person name="Nagy L.G."/>
        </authorList>
    </citation>
    <scope>NUCLEOTIDE SEQUENCE [LARGE SCALE GENOMIC DNA]</scope>
    <source>
        <strain evidence="4 5">CBS 962.96</strain>
    </source>
</reference>
<dbReference type="AlphaFoldDB" id="A0A4S8MUT3"/>
<dbReference type="Proteomes" id="UP000297245">
    <property type="component" value="Unassembled WGS sequence"/>
</dbReference>
<evidence type="ECO:0000313" key="5">
    <source>
        <dbReference type="Proteomes" id="UP000297245"/>
    </source>
</evidence>
<dbReference type="GO" id="GO:0003684">
    <property type="term" value="F:damaged DNA binding"/>
    <property type="evidence" value="ECO:0007669"/>
    <property type="project" value="TreeGrafter"/>
</dbReference>